<proteinExistence type="predicted"/>
<dbReference type="Pfam" id="PF12937">
    <property type="entry name" value="F-box-like"/>
    <property type="match status" value="1"/>
</dbReference>
<protein>
    <recommendedName>
        <fullName evidence="1">F-box domain-containing protein</fullName>
    </recommendedName>
</protein>
<dbReference type="EMBL" id="JBJQOH010000003">
    <property type="protein sequence ID" value="KAL3692664.1"/>
    <property type="molecule type" value="Genomic_DNA"/>
</dbReference>
<reference evidence="2 3" key="1">
    <citation type="submission" date="2024-09" db="EMBL/GenBank/DDBJ databases">
        <title>Chromosome-scale assembly of Riccia sorocarpa.</title>
        <authorList>
            <person name="Paukszto L."/>
        </authorList>
    </citation>
    <scope>NUCLEOTIDE SEQUENCE [LARGE SCALE GENOMIC DNA]</scope>
    <source>
        <strain evidence="2">LP-2024</strain>
        <tissue evidence="2">Aerial parts of the thallus</tissue>
    </source>
</reference>
<evidence type="ECO:0000313" key="2">
    <source>
        <dbReference type="EMBL" id="KAL3692664.1"/>
    </source>
</evidence>
<dbReference type="InterPro" id="IPR036047">
    <property type="entry name" value="F-box-like_dom_sf"/>
</dbReference>
<gene>
    <name evidence="2" type="ORF">R1sor_006315</name>
</gene>
<dbReference type="PANTHER" id="PTHR31672">
    <property type="entry name" value="BNACNNG10540D PROTEIN"/>
    <property type="match status" value="1"/>
</dbReference>
<sequence length="359" mass="40842">MHASSAKAMKKAKEDLIPSVWRHFPPELLEKVLTKLSVSALRPLCRVCKQWKELIESEAFALKCDSVESTLVIIQCAAYKRYIALSSLATDSWEKHDIEFVFAFGREHASFLGADQGLLLYQVYGWDCWETPDIILVVQNCLSFKWRRLVVPFKTDIMDVRFFETSLLGGLQVDPGTGNFKVVVAFIDYQLPSDEGNTSIIPPREAFIYDSSSNSWTVSVTEAPVEQLFMVNLHEPEANLFCPEEKMLLPPEFLHLAPDMELFDVGSAQRLLERVGDRPFDSDFKPVKALAEGGNWFLLSDAGRGSVDVLVVSNRGPAILLPRLQCDVRDPWCWELLNFYTFPASWRLSRILDRQLDSR</sequence>
<name>A0ABD3HQC6_9MARC</name>
<dbReference type="InterPro" id="IPR050796">
    <property type="entry name" value="SCF_F-box_component"/>
</dbReference>
<dbReference type="Gene3D" id="1.20.1280.50">
    <property type="match status" value="1"/>
</dbReference>
<dbReference type="SMART" id="SM00256">
    <property type="entry name" value="FBOX"/>
    <property type="match status" value="1"/>
</dbReference>
<dbReference type="Proteomes" id="UP001633002">
    <property type="component" value="Unassembled WGS sequence"/>
</dbReference>
<organism evidence="2 3">
    <name type="scientific">Riccia sorocarpa</name>
    <dbReference type="NCBI Taxonomy" id="122646"/>
    <lineage>
        <taxon>Eukaryota</taxon>
        <taxon>Viridiplantae</taxon>
        <taxon>Streptophyta</taxon>
        <taxon>Embryophyta</taxon>
        <taxon>Marchantiophyta</taxon>
        <taxon>Marchantiopsida</taxon>
        <taxon>Marchantiidae</taxon>
        <taxon>Marchantiales</taxon>
        <taxon>Ricciaceae</taxon>
        <taxon>Riccia</taxon>
    </lineage>
</organism>
<feature type="domain" description="F-box" evidence="1">
    <location>
        <begin position="18"/>
        <end position="64"/>
    </location>
</feature>
<keyword evidence="3" id="KW-1185">Reference proteome</keyword>
<dbReference type="InterPro" id="IPR001810">
    <property type="entry name" value="F-box_dom"/>
</dbReference>
<evidence type="ECO:0000259" key="1">
    <source>
        <dbReference type="PROSITE" id="PS50181"/>
    </source>
</evidence>
<dbReference type="PANTHER" id="PTHR31672:SF2">
    <property type="entry name" value="F-BOX DOMAIN-CONTAINING PROTEIN"/>
    <property type="match status" value="1"/>
</dbReference>
<dbReference type="AlphaFoldDB" id="A0ABD3HQC6"/>
<dbReference type="PROSITE" id="PS50181">
    <property type="entry name" value="FBOX"/>
    <property type="match status" value="1"/>
</dbReference>
<accession>A0ABD3HQC6</accession>
<comment type="caution">
    <text evidence="2">The sequence shown here is derived from an EMBL/GenBank/DDBJ whole genome shotgun (WGS) entry which is preliminary data.</text>
</comment>
<evidence type="ECO:0000313" key="3">
    <source>
        <dbReference type="Proteomes" id="UP001633002"/>
    </source>
</evidence>
<dbReference type="SUPFAM" id="SSF81383">
    <property type="entry name" value="F-box domain"/>
    <property type="match status" value="1"/>
</dbReference>